<keyword evidence="2" id="KW-1185">Reference proteome</keyword>
<organism evidence="1 2">
    <name type="scientific">Microbacterium helvum</name>
    <dbReference type="NCBI Taxonomy" id="2773713"/>
    <lineage>
        <taxon>Bacteria</taxon>
        <taxon>Bacillati</taxon>
        <taxon>Actinomycetota</taxon>
        <taxon>Actinomycetes</taxon>
        <taxon>Micrococcales</taxon>
        <taxon>Microbacteriaceae</taxon>
        <taxon>Microbacterium</taxon>
    </lineage>
</organism>
<comment type="caution">
    <text evidence="1">The sequence shown here is derived from an EMBL/GenBank/DDBJ whole genome shotgun (WGS) entry which is preliminary data.</text>
</comment>
<dbReference type="RefSeq" id="WP_191172418.1">
    <property type="nucleotide sequence ID" value="NZ_JACXZS010000009.1"/>
</dbReference>
<evidence type="ECO:0000313" key="1">
    <source>
        <dbReference type="EMBL" id="MBD3942806.1"/>
    </source>
</evidence>
<proteinExistence type="predicted"/>
<evidence type="ECO:0000313" key="2">
    <source>
        <dbReference type="Proteomes" id="UP000598426"/>
    </source>
</evidence>
<dbReference type="EMBL" id="JACXZS010000009">
    <property type="protein sequence ID" value="MBD3942806.1"/>
    <property type="molecule type" value="Genomic_DNA"/>
</dbReference>
<dbReference type="Proteomes" id="UP000598426">
    <property type="component" value="Unassembled WGS sequence"/>
</dbReference>
<name>A0ABR8NUT1_9MICO</name>
<reference evidence="1 2" key="1">
    <citation type="submission" date="2020-09" db="EMBL/GenBank/DDBJ databases">
        <title>Isolation and identification of active actinomycetes.</title>
        <authorList>
            <person name="Li X."/>
        </authorList>
    </citation>
    <scope>NUCLEOTIDE SEQUENCE [LARGE SCALE GENOMIC DNA]</scope>
    <source>
        <strain evidence="1 2">NEAU-LLC</strain>
    </source>
</reference>
<gene>
    <name evidence="1" type="ORF">IF188_13985</name>
</gene>
<sequence>MTAVDARFAGGSILVEPVASVLDGRTMVRIQAPGYEVVLFPHEADRLAEALSDRGTVTEEGAARDDAAESIHLMLDAETRRPDFISLTTDYPIELSRSAALAYAQRLIELAAQIPDRPAILRRRRDIDEALRDHEI</sequence>
<accession>A0ABR8NUT1</accession>
<protein>
    <submittedName>
        <fullName evidence="1">Uncharacterized protein</fullName>
    </submittedName>
</protein>